<dbReference type="EMBL" id="CAUEEQ010037444">
    <property type="protein sequence ID" value="CAJ0953952.1"/>
    <property type="molecule type" value="Genomic_DNA"/>
</dbReference>
<keyword evidence="2" id="KW-1185">Reference proteome</keyword>
<organism evidence="1 2">
    <name type="scientific">Ranitomeya imitator</name>
    <name type="common">mimic poison frog</name>
    <dbReference type="NCBI Taxonomy" id="111125"/>
    <lineage>
        <taxon>Eukaryota</taxon>
        <taxon>Metazoa</taxon>
        <taxon>Chordata</taxon>
        <taxon>Craniata</taxon>
        <taxon>Vertebrata</taxon>
        <taxon>Euteleostomi</taxon>
        <taxon>Amphibia</taxon>
        <taxon>Batrachia</taxon>
        <taxon>Anura</taxon>
        <taxon>Neobatrachia</taxon>
        <taxon>Hyloidea</taxon>
        <taxon>Dendrobatidae</taxon>
        <taxon>Dendrobatinae</taxon>
        <taxon>Ranitomeya</taxon>
    </lineage>
</organism>
<dbReference type="PANTHER" id="PTHR21301">
    <property type="entry name" value="REVERSE TRANSCRIPTASE"/>
    <property type="match status" value="1"/>
</dbReference>
<gene>
    <name evidence="1" type="ORF">RIMI_LOCUS14497590</name>
</gene>
<evidence type="ECO:0000313" key="2">
    <source>
        <dbReference type="Proteomes" id="UP001176940"/>
    </source>
</evidence>
<protein>
    <recommendedName>
        <fullName evidence="3">Reverse transcriptase</fullName>
    </recommendedName>
</protein>
<reference evidence="1" key="1">
    <citation type="submission" date="2023-07" db="EMBL/GenBank/DDBJ databases">
        <authorList>
            <person name="Stuckert A."/>
        </authorList>
    </citation>
    <scope>NUCLEOTIDE SEQUENCE</scope>
</reference>
<dbReference type="PANTHER" id="PTHR21301:SF10">
    <property type="entry name" value="REVERSE TRANSCRIPTASE DOMAIN-CONTAINING PROTEIN"/>
    <property type="match status" value="1"/>
</dbReference>
<name>A0ABN9LY61_9NEOB</name>
<dbReference type="Proteomes" id="UP001176940">
    <property type="component" value="Unassembled WGS sequence"/>
</dbReference>
<feature type="non-terminal residue" evidence="1">
    <location>
        <position position="172"/>
    </location>
</feature>
<evidence type="ECO:0008006" key="3">
    <source>
        <dbReference type="Google" id="ProtNLM"/>
    </source>
</evidence>
<proteinExistence type="predicted"/>
<comment type="caution">
    <text evidence="1">The sequence shown here is derived from an EMBL/GenBank/DDBJ whole genome shotgun (WGS) entry which is preliminary data.</text>
</comment>
<accession>A0ABN9LY61</accession>
<evidence type="ECO:0000313" key="1">
    <source>
        <dbReference type="EMBL" id="CAJ0953952.1"/>
    </source>
</evidence>
<sequence>MAIHHLFQEPETDEKGLQSVFHQFRKRFWFSTLFFFRTTSRPGLQRKTRRGQWTRIRTTPDGDQVPGTDTTNNIVYNISSQCLSPTELNVLERGLSFCPVPRFNSFQRKGTAMGSNMAPPYANIFMDHFELTYVYTHPSFMSHVIYWRRYIDNVFLTWTKENKVGSLQVEKK</sequence>